<evidence type="ECO:0000256" key="14">
    <source>
        <dbReference type="SAM" id="Coils"/>
    </source>
</evidence>
<feature type="transmembrane region" description="Helical" evidence="13">
    <location>
        <begin position="355"/>
        <end position="373"/>
    </location>
</feature>
<dbReference type="GO" id="GO:0005886">
    <property type="term" value="C:plasma membrane"/>
    <property type="evidence" value="ECO:0007669"/>
    <property type="project" value="UniProtKB-SubCell"/>
</dbReference>
<dbReference type="PRINTS" id="PR01900">
    <property type="entry name" value="YIDCPROTEIN"/>
</dbReference>
<evidence type="ECO:0000256" key="3">
    <source>
        <dbReference type="ARBA" id="ARBA00015325"/>
    </source>
</evidence>
<dbReference type="EMBL" id="CP033012">
    <property type="protein sequence ID" value="QCI19158.1"/>
    <property type="molecule type" value="Genomic_DNA"/>
</dbReference>
<dbReference type="HAMAP" id="MF_01810">
    <property type="entry name" value="YidC_type1"/>
    <property type="match status" value="1"/>
</dbReference>
<keyword evidence="10 13" id="KW-0143">Chaperone</keyword>
<dbReference type="NCBIfam" id="TIGR03593">
    <property type="entry name" value="yidC_nterm"/>
    <property type="match status" value="1"/>
</dbReference>
<feature type="coiled-coil region" evidence="14">
    <location>
        <begin position="388"/>
        <end position="415"/>
    </location>
</feature>
<dbReference type="PANTHER" id="PTHR12428:SF65">
    <property type="entry name" value="CYTOCHROME C OXIDASE ASSEMBLY PROTEIN COX18, MITOCHONDRIAL"/>
    <property type="match status" value="1"/>
</dbReference>
<gene>
    <name evidence="13 17" type="primary">yidC</name>
    <name evidence="17" type="ORF">D9V65_00070</name>
</gene>
<keyword evidence="6 13" id="KW-0812">Transmembrane</keyword>
<evidence type="ECO:0000256" key="13">
    <source>
        <dbReference type="HAMAP-Rule" id="MF_01810"/>
    </source>
</evidence>
<evidence type="ECO:0000256" key="12">
    <source>
        <dbReference type="ARBA" id="ARBA00033342"/>
    </source>
</evidence>
<keyword evidence="4 13" id="KW-0813">Transport</keyword>
<dbReference type="Pfam" id="PF14849">
    <property type="entry name" value="YidC_periplas"/>
    <property type="match status" value="1"/>
</dbReference>
<feature type="transmembrane region" description="Helical" evidence="13">
    <location>
        <begin position="495"/>
        <end position="520"/>
    </location>
</feature>
<feature type="domain" description="Membrane insertase YidC/Oxa/ALB C-terminal" evidence="15">
    <location>
        <begin position="355"/>
        <end position="532"/>
    </location>
</feature>
<dbReference type="GO" id="GO:0015031">
    <property type="term" value="P:protein transport"/>
    <property type="evidence" value="ECO:0007669"/>
    <property type="project" value="UniProtKB-KW"/>
</dbReference>
<comment type="subcellular location">
    <subcellularLocation>
        <location evidence="1">Cell inner membrane</location>
        <topology evidence="1">Multi-pass membrane protein</topology>
    </subcellularLocation>
    <subcellularLocation>
        <location evidence="13">Cell membrane</location>
        <topology evidence="13">Multi-pass membrane protein</topology>
    </subcellularLocation>
</comment>
<organism evidence="17 18">
    <name type="scientific">Buchnera aphidicola</name>
    <name type="common">Anoecia oenotherae</name>
    <dbReference type="NCBI Taxonomy" id="1241833"/>
    <lineage>
        <taxon>Bacteria</taxon>
        <taxon>Pseudomonadati</taxon>
        <taxon>Pseudomonadota</taxon>
        <taxon>Gammaproteobacteria</taxon>
        <taxon>Enterobacterales</taxon>
        <taxon>Erwiniaceae</taxon>
        <taxon>Buchnera</taxon>
    </lineage>
</organism>
<dbReference type="PRINTS" id="PR00701">
    <property type="entry name" value="60KDINNERMP"/>
</dbReference>
<evidence type="ECO:0000256" key="6">
    <source>
        <dbReference type="ARBA" id="ARBA00022692"/>
    </source>
</evidence>
<dbReference type="GO" id="GO:0051205">
    <property type="term" value="P:protein insertion into membrane"/>
    <property type="evidence" value="ECO:0007669"/>
    <property type="project" value="TreeGrafter"/>
</dbReference>
<keyword evidence="18" id="KW-1185">Reference proteome</keyword>
<protein>
    <recommendedName>
        <fullName evidence="3 13">Membrane protein insertase YidC</fullName>
    </recommendedName>
    <alternativeName>
        <fullName evidence="12 13">Foldase YidC</fullName>
    </alternativeName>
    <alternativeName>
        <fullName evidence="11 13">Membrane integrase YidC</fullName>
    </alternativeName>
    <alternativeName>
        <fullName evidence="13">Membrane protein YidC</fullName>
    </alternativeName>
</protein>
<evidence type="ECO:0000256" key="2">
    <source>
        <dbReference type="ARBA" id="ARBA00010527"/>
    </source>
</evidence>
<dbReference type="Gene3D" id="2.70.98.90">
    <property type="match status" value="1"/>
</dbReference>
<feature type="domain" description="Membrane insertase YidC N-terminal" evidence="16">
    <location>
        <begin position="62"/>
        <end position="344"/>
    </location>
</feature>
<feature type="transmembrane region" description="Helical" evidence="13">
    <location>
        <begin position="465"/>
        <end position="483"/>
    </location>
</feature>
<dbReference type="AlphaFoldDB" id="A0A4D6XXF4"/>
<dbReference type="CDD" id="cd19961">
    <property type="entry name" value="EcYidC-like_peri"/>
    <property type="match status" value="1"/>
</dbReference>
<evidence type="ECO:0000259" key="15">
    <source>
        <dbReference type="Pfam" id="PF02096"/>
    </source>
</evidence>
<keyword evidence="8 13" id="KW-1133">Transmembrane helix</keyword>
<dbReference type="InterPro" id="IPR001708">
    <property type="entry name" value="YidC/ALB3/OXA1/COX18"/>
</dbReference>
<dbReference type="InterPro" id="IPR047196">
    <property type="entry name" value="YidC_ALB_C"/>
</dbReference>
<dbReference type="OrthoDB" id="9780552at2"/>
<evidence type="ECO:0000259" key="16">
    <source>
        <dbReference type="Pfam" id="PF14849"/>
    </source>
</evidence>
<dbReference type="CDD" id="cd20070">
    <property type="entry name" value="5TM_YidC_Alb3"/>
    <property type="match status" value="1"/>
</dbReference>
<dbReference type="GO" id="GO:0032977">
    <property type="term" value="F:membrane insertase activity"/>
    <property type="evidence" value="ECO:0007669"/>
    <property type="project" value="InterPro"/>
</dbReference>
<evidence type="ECO:0000256" key="4">
    <source>
        <dbReference type="ARBA" id="ARBA00022448"/>
    </source>
</evidence>
<evidence type="ECO:0000313" key="18">
    <source>
        <dbReference type="Proteomes" id="UP000298677"/>
    </source>
</evidence>
<sequence length="538" mass="63599">MHLKRNIFILMFLCIILYSFQIYKNYFSQNFIKNKTILNYENNITKKNTCILKNSEKKNIIYLKNDVICASINTIGGNIEKVSLLKYKKELNSNKPFELLTKKSNFIYQANSKIIGNDSPDSSINCKDKPVYKIDKNFFYLKNLDKNKKYIPLIWESKNHSLYIKTFILNKGDYRIKVEYNIYNYNKNINISTLNKLQQNINIQNTNFNYNSIFSKNTYRGSAYSSDMHKFQKKSFEDIKTHNTSIIHTKNGWIAMIQQYFCTAWIPSNKENNIFFKKTIKKNQVSINCQSDLVPINKNFCHKISSSLWVGPEIQKEMKHIAPYLDFTVDYGYLWFFAKPLFKLLNFFFKLVNNWGWAIILTTLTIRTIMYPLTKVQYISSEKFRSLQPKIEEIKKKYKNNKKKLNEKIISLYNTEQINPIRSFIPTLLQMPLFLSLYTMLVASVELRHANFILWINDLSSKDPYFVLPIFMGLTMFYIQKISNTNNSNSIQSKYTLLIPIILTCFFLCFPSGLVLYYTVNNLITIIQQKFILNKLKN</sequence>
<dbReference type="InterPro" id="IPR019998">
    <property type="entry name" value="Membr_insert_YidC"/>
</dbReference>
<dbReference type="InterPro" id="IPR028055">
    <property type="entry name" value="YidC/Oxa/ALB_C"/>
</dbReference>
<comment type="subunit">
    <text evidence="13">Interacts with the Sec translocase complex via SecD. Specifically interacts with transmembrane segments of nascent integral membrane proteins during membrane integration.</text>
</comment>
<keyword evidence="14" id="KW-0175">Coiled coil</keyword>
<dbReference type="Pfam" id="PF02096">
    <property type="entry name" value="60KD_IMP"/>
    <property type="match status" value="1"/>
</dbReference>
<comment type="function">
    <text evidence="13">Required for the insertion and/or proper folding and/or complex formation of integral membrane proteins into the membrane. Involved in integration of membrane proteins that insert both dependently and independently of the Sec translocase complex, as well as at least some lipoproteins. Aids folding of multispanning membrane proteins.</text>
</comment>
<dbReference type="InterPro" id="IPR028053">
    <property type="entry name" value="Membr_insert_YidC_N"/>
</dbReference>
<name>A0A4D6XXF4_9GAMM</name>
<keyword evidence="9 13" id="KW-0472">Membrane</keyword>
<dbReference type="Proteomes" id="UP000298677">
    <property type="component" value="Chromosome"/>
</dbReference>
<dbReference type="NCBIfam" id="NF002352">
    <property type="entry name" value="PRK01318.1-3"/>
    <property type="match status" value="1"/>
</dbReference>
<proteinExistence type="inferred from homology"/>
<evidence type="ECO:0000256" key="5">
    <source>
        <dbReference type="ARBA" id="ARBA00022475"/>
    </source>
</evidence>
<dbReference type="InterPro" id="IPR038221">
    <property type="entry name" value="YidC_periplasmic_sf"/>
</dbReference>
<evidence type="ECO:0000256" key="9">
    <source>
        <dbReference type="ARBA" id="ARBA00023136"/>
    </source>
</evidence>
<keyword evidence="7 13" id="KW-0653">Protein transport</keyword>
<evidence type="ECO:0000256" key="7">
    <source>
        <dbReference type="ARBA" id="ARBA00022927"/>
    </source>
</evidence>
<evidence type="ECO:0000256" key="8">
    <source>
        <dbReference type="ARBA" id="ARBA00022989"/>
    </source>
</evidence>
<evidence type="ECO:0000256" key="10">
    <source>
        <dbReference type="ARBA" id="ARBA00023186"/>
    </source>
</evidence>
<feature type="transmembrane region" description="Helical" evidence="13">
    <location>
        <begin position="424"/>
        <end position="445"/>
    </location>
</feature>
<evidence type="ECO:0000313" key="17">
    <source>
        <dbReference type="EMBL" id="QCI19158.1"/>
    </source>
</evidence>
<dbReference type="RefSeq" id="WP_158341567.1">
    <property type="nucleotide sequence ID" value="NZ_CP033012.1"/>
</dbReference>
<keyword evidence="5 13" id="KW-1003">Cell membrane</keyword>
<accession>A0A4D6XXF4</accession>
<evidence type="ECO:0000256" key="11">
    <source>
        <dbReference type="ARBA" id="ARBA00033245"/>
    </source>
</evidence>
<dbReference type="PANTHER" id="PTHR12428">
    <property type="entry name" value="OXA1"/>
    <property type="match status" value="1"/>
</dbReference>
<dbReference type="NCBIfam" id="TIGR03592">
    <property type="entry name" value="yidC_oxa1_cterm"/>
    <property type="match status" value="1"/>
</dbReference>
<feature type="transmembrane region" description="Helical" evidence="13">
    <location>
        <begin position="7"/>
        <end position="23"/>
    </location>
</feature>
<reference evidence="17 18" key="1">
    <citation type="submission" date="2018-10" db="EMBL/GenBank/DDBJ databases">
        <title>Comparative functional genomics of the obligate endosymbiont Buchnera aphidicola.</title>
        <authorList>
            <person name="Chong R.A."/>
        </authorList>
    </citation>
    <scope>NUCLEOTIDE SEQUENCE [LARGE SCALE GENOMIC DNA]</scope>
    <source>
        <strain evidence="17 18">Aoe</strain>
    </source>
</reference>
<comment type="similarity">
    <text evidence="2 13">Belongs to the OXA1/ALB3/YidC family. Type 1 subfamily.</text>
</comment>
<evidence type="ECO:0000256" key="1">
    <source>
        <dbReference type="ARBA" id="ARBA00004429"/>
    </source>
</evidence>